<feature type="transmembrane region" description="Helical" evidence="9">
    <location>
        <begin position="134"/>
        <end position="158"/>
    </location>
</feature>
<keyword evidence="13" id="KW-1185">Reference proteome</keyword>
<evidence type="ECO:0000256" key="1">
    <source>
        <dbReference type="ARBA" id="ARBA00006139"/>
    </source>
</evidence>
<keyword evidence="7 9" id="KW-1133">Transmembrane helix</keyword>
<dbReference type="PROSITE" id="PS00855">
    <property type="entry name" value="SPASE_II"/>
    <property type="match status" value="1"/>
</dbReference>
<evidence type="ECO:0000256" key="11">
    <source>
        <dbReference type="RuleBase" id="RU004181"/>
    </source>
</evidence>
<evidence type="ECO:0000256" key="4">
    <source>
        <dbReference type="ARBA" id="ARBA00022692"/>
    </source>
</evidence>
<dbReference type="eggNOG" id="COG0597">
    <property type="taxonomic scope" value="Bacteria"/>
</dbReference>
<name>A0A1I0CID6_9FIRM</name>
<evidence type="ECO:0000256" key="8">
    <source>
        <dbReference type="ARBA" id="ARBA00023136"/>
    </source>
</evidence>
<keyword evidence="5 9" id="KW-0064">Aspartyl protease</keyword>
<comment type="subcellular location">
    <subcellularLocation>
        <location evidence="9">Cell membrane</location>
        <topology evidence="9">Multi-pass membrane protein</topology>
    </subcellularLocation>
</comment>
<dbReference type="AlphaFoldDB" id="A0A1I0CID6"/>
<dbReference type="Proteomes" id="UP000199820">
    <property type="component" value="Unassembled WGS sequence"/>
</dbReference>
<keyword evidence="8 9" id="KW-0472">Membrane</keyword>
<comment type="similarity">
    <text evidence="1 9 11">Belongs to the peptidase A8 family.</text>
</comment>
<dbReference type="GO" id="GO:0005886">
    <property type="term" value="C:plasma membrane"/>
    <property type="evidence" value="ECO:0007669"/>
    <property type="project" value="UniProtKB-SubCell"/>
</dbReference>
<dbReference type="GO" id="GO:0004190">
    <property type="term" value="F:aspartic-type endopeptidase activity"/>
    <property type="evidence" value="ECO:0007669"/>
    <property type="project" value="UniProtKB-UniRule"/>
</dbReference>
<dbReference type="PRINTS" id="PR00781">
    <property type="entry name" value="LIPOSIGPTASE"/>
</dbReference>
<dbReference type="InterPro" id="IPR001872">
    <property type="entry name" value="Peptidase_A8"/>
</dbReference>
<organism evidence="12 13">
    <name type="scientific">[Clostridium] aminophilum</name>
    <dbReference type="NCBI Taxonomy" id="1526"/>
    <lineage>
        <taxon>Bacteria</taxon>
        <taxon>Bacillati</taxon>
        <taxon>Bacillota</taxon>
        <taxon>Clostridia</taxon>
        <taxon>Lachnospirales</taxon>
        <taxon>Lachnospiraceae</taxon>
    </lineage>
</organism>
<dbReference type="HAMAP" id="MF_00161">
    <property type="entry name" value="LspA"/>
    <property type="match status" value="1"/>
</dbReference>
<comment type="catalytic activity">
    <reaction evidence="9 10">
        <text>Release of signal peptides from bacterial membrane prolipoproteins. Hydrolyzes -Xaa-Yaa-Zaa-|-(S,diacylglyceryl)Cys-, in which Xaa is hydrophobic (preferably Leu), and Yaa (Ala or Ser) and Zaa (Gly or Ala) have small, neutral side chains.</text>
        <dbReference type="EC" id="3.4.23.36"/>
    </reaction>
</comment>
<reference evidence="12 13" key="1">
    <citation type="submission" date="2016-10" db="EMBL/GenBank/DDBJ databases">
        <authorList>
            <person name="de Groot N.N."/>
        </authorList>
    </citation>
    <scope>NUCLEOTIDE SEQUENCE [LARGE SCALE GENOMIC DNA]</scope>
    <source>
        <strain evidence="12 13">KH1P1</strain>
    </source>
</reference>
<evidence type="ECO:0000256" key="7">
    <source>
        <dbReference type="ARBA" id="ARBA00022989"/>
    </source>
</evidence>
<keyword evidence="4 9" id="KW-0812">Transmembrane</keyword>
<evidence type="ECO:0000256" key="2">
    <source>
        <dbReference type="ARBA" id="ARBA00022475"/>
    </source>
</evidence>
<evidence type="ECO:0000256" key="3">
    <source>
        <dbReference type="ARBA" id="ARBA00022670"/>
    </source>
</evidence>
<feature type="active site" evidence="9">
    <location>
        <position position="124"/>
    </location>
</feature>
<sequence>MKEETSRFTTYLQLGMFTLMAVALDQWTKHLACVHLKGSDDIILIPGVFQLQYLENRGMAFGMMQGGYWILSAITIVIMAAILYILAKMPRTPRYLPLKACAFLIFAGSVGNLIDRVTNQFVVDFFYFSLINFPVFNVADIYVTCAAFVFLFLMFFYYREEELNFLK</sequence>
<dbReference type="UniPathway" id="UPA00665"/>
<dbReference type="NCBIfam" id="TIGR00077">
    <property type="entry name" value="lspA"/>
    <property type="match status" value="1"/>
</dbReference>
<protein>
    <recommendedName>
        <fullName evidence="9">Lipoprotein signal peptidase</fullName>
        <ecNumber evidence="9">3.4.23.36</ecNumber>
    </recommendedName>
    <alternativeName>
        <fullName evidence="9">Prolipoprotein signal peptidase</fullName>
    </alternativeName>
    <alternativeName>
        <fullName evidence="9">Signal peptidase II</fullName>
        <shortName evidence="9">SPase II</shortName>
    </alternativeName>
</protein>
<dbReference type="PANTHER" id="PTHR33695">
    <property type="entry name" value="LIPOPROTEIN SIGNAL PEPTIDASE"/>
    <property type="match status" value="1"/>
</dbReference>
<evidence type="ECO:0000313" key="12">
    <source>
        <dbReference type="EMBL" id="SET18732.1"/>
    </source>
</evidence>
<dbReference type="OrthoDB" id="9810259at2"/>
<evidence type="ECO:0000256" key="9">
    <source>
        <dbReference type="HAMAP-Rule" id="MF_00161"/>
    </source>
</evidence>
<dbReference type="STRING" id="1526.SAMN02910262_00544"/>
<feature type="transmembrane region" description="Helical" evidence="9">
    <location>
        <begin position="96"/>
        <end position="114"/>
    </location>
</feature>
<evidence type="ECO:0000313" key="13">
    <source>
        <dbReference type="Proteomes" id="UP000199820"/>
    </source>
</evidence>
<comment type="caution">
    <text evidence="9">Lacks conserved residue(s) required for the propagation of feature annotation.</text>
</comment>
<keyword evidence="2 9" id="KW-1003">Cell membrane</keyword>
<feature type="active site" evidence="9">
    <location>
        <position position="140"/>
    </location>
</feature>
<proteinExistence type="inferred from homology"/>
<gene>
    <name evidence="9" type="primary">lspA</name>
    <name evidence="12" type="ORF">SAMN04487771_100745</name>
</gene>
<evidence type="ECO:0000256" key="10">
    <source>
        <dbReference type="RuleBase" id="RU000594"/>
    </source>
</evidence>
<dbReference type="Pfam" id="PF01252">
    <property type="entry name" value="Peptidase_A8"/>
    <property type="match status" value="1"/>
</dbReference>
<comment type="function">
    <text evidence="9 10">This protein specifically catalyzes the removal of signal peptides from prolipoproteins.</text>
</comment>
<dbReference type="EC" id="3.4.23.36" evidence="9"/>
<dbReference type="GO" id="GO:0006508">
    <property type="term" value="P:proteolysis"/>
    <property type="evidence" value="ECO:0007669"/>
    <property type="project" value="UniProtKB-KW"/>
</dbReference>
<dbReference type="PANTHER" id="PTHR33695:SF1">
    <property type="entry name" value="LIPOPROTEIN SIGNAL PEPTIDASE"/>
    <property type="match status" value="1"/>
</dbReference>
<dbReference type="RefSeq" id="WP_074648874.1">
    <property type="nucleotide sequence ID" value="NZ_FOIL01000007.1"/>
</dbReference>
<dbReference type="EMBL" id="FOIL01000007">
    <property type="protein sequence ID" value="SET18732.1"/>
    <property type="molecule type" value="Genomic_DNA"/>
</dbReference>
<feature type="transmembrane region" description="Helical" evidence="9">
    <location>
        <begin position="66"/>
        <end position="87"/>
    </location>
</feature>
<evidence type="ECO:0000256" key="6">
    <source>
        <dbReference type="ARBA" id="ARBA00022801"/>
    </source>
</evidence>
<comment type="pathway">
    <text evidence="9">Protein modification; lipoprotein biosynthesis (signal peptide cleavage).</text>
</comment>
<evidence type="ECO:0000256" key="5">
    <source>
        <dbReference type="ARBA" id="ARBA00022750"/>
    </source>
</evidence>
<keyword evidence="6 9" id="KW-0378">Hydrolase</keyword>
<accession>A0A1I0CID6</accession>
<keyword evidence="3 9" id="KW-0645">Protease</keyword>